<dbReference type="Pfam" id="PF06949">
    <property type="entry name" value="DUF1292"/>
    <property type="match status" value="1"/>
</dbReference>
<evidence type="ECO:0000313" key="4">
    <source>
        <dbReference type="Proteomes" id="UP000004018"/>
    </source>
</evidence>
<evidence type="ECO:0000313" key="2">
    <source>
        <dbReference type="EMBL" id="EGL35097.1"/>
    </source>
</evidence>
<proteinExistence type="predicted"/>
<gene>
    <name evidence="1" type="ORF">HMPREF0889_1313</name>
    <name evidence="2" type="ORF">HMPREF1039_0653</name>
</gene>
<dbReference type="OrthoDB" id="1624575at2"/>
<dbReference type="EMBL" id="AFIJ01000045">
    <property type="protein sequence ID" value="EGL35097.1"/>
    <property type="molecule type" value="Genomic_DNA"/>
</dbReference>
<sequence length="106" mass="11856">MSILACHTGKMTEEWEEVPVIVMVDEDGNEAYFTEEVQVEYDGKAFSVLVPITEDGVVKEEDDAVVVRVEKEQGEDVFLPPTEAEYIGVTALLETMDETEESDSFC</sequence>
<name>D3LUB9_9FIRM</name>
<accession>D3LUB9</accession>
<dbReference type="STRING" id="699218.HMPREF0889_1313"/>
<protein>
    <recommendedName>
        <fullName evidence="5">DUF1292 domain-containing protein</fullName>
    </recommendedName>
</protein>
<evidence type="ECO:0000313" key="3">
    <source>
        <dbReference type="Proteomes" id="UP000003242"/>
    </source>
</evidence>
<dbReference type="Proteomes" id="UP000003242">
    <property type="component" value="Unassembled WGS sequence"/>
</dbReference>
<organism evidence="1 3">
    <name type="scientific">Megasphaera lornae</name>
    <dbReference type="NCBI Taxonomy" id="1000568"/>
    <lineage>
        <taxon>Bacteria</taxon>
        <taxon>Bacillati</taxon>
        <taxon>Bacillota</taxon>
        <taxon>Negativicutes</taxon>
        <taxon>Veillonellales</taxon>
        <taxon>Veillonellaceae</taxon>
        <taxon>Megasphaera</taxon>
    </lineage>
</organism>
<evidence type="ECO:0000313" key="1">
    <source>
        <dbReference type="EMBL" id="EFD94193.1"/>
    </source>
</evidence>
<dbReference type="Proteomes" id="UP000004018">
    <property type="component" value="Unassembled WGS sequence"/>
</dbReference>
<reference evidence="1" key="2">
    <citation type="submission" date="2009-12" db="EMBL/GenBank/DDBJ databases">
        <authorList>
            <person name="Madupu R."/>
            <person name="Durkin A.S."/>
            <person name="Torralba M."/>
            <person name="Methe B."/>
            <person name="Sutton G.G."/>
            <person name="Strausberg R.L."/>
            <person name="Nelson K.E."/>
        </authorList>
    </citation>
    <scope>NUCLEOTIDE SEQUENCE</scope>
    <source>
        <strain evidence="1">28L</strain>
    </source>
</reference>
<reference evidence="2 4" key="3">
    <citation type="submission" date="2011-04" db="EMBL/GenBank/DDBJ databases">
        <authorList>
            <person name="Harkins D.M."/>
            <person name="Madupu R."/>
            <person name="Durkin A.S."/>
            <person name="Torralba M."/>
            <person name="Methe B."/>
            <person name="Sutton G.G."/>
            <person name="Nelson K.E."/>
        </authorList>
    </citation>
    <scope>NUCLEOTIDE SEQUENCE [LARGE SCALE GENOMIC DNA]</scope>
    <source>
        <strain evidence="2 4">UPII 199-6</strain>
    </source>
</reference>
<comment type="caution">
    <text evidence="1">The sequence shown here is derived from an EMBL/GenBank/DDBJ whole genome shotgun (WGS) entry which is preliminary data.</text>
</comment>
<evidence type="ECO:0008006" key="5">
    <source>
        <dbReference type="Google" id="ProtNLM"/>
    </source>
</evidence>
<keyword evidence="4" id="KW-1185">Reference proteome</keyword>
<dbReference type="AlphaFoldDB" id="D3LUB9"/>
<dbReference type="EMBL" id="ADGP01000017">
    <property type="protein sequence ID" value="EFD94193.1"/>
    <property type="molecule type" value="Genomic_DNA"/>
</dbReference>
<dbReference type="InterPro" id="IPR009711">
    <property type="entry name" value="UPF0473"/>
</dbReference>
<reference evidence="3" key="1">
    <citation type="submission" date="2009-12" db="EMBL/GenBank/DDBJ databases">
        <title>Sequence of Clostridiales genomosp. BVAB3 str. UPII9-5.</title>
        <authorList>
            <person name="Madupu R."/>
            <person name="Durkin A.S."/>
            <person name="Torralba M."/>
            <person name="Methe B."/>
            <person name="Sutton G.G."/>
            <person name="Strausberg R.L."/>
            <person name="Nelson K.E."/>
        </authorList>
    </citation>
    <scope>NUCLEOTIDE SEQUENCE [LARGE SCALE GENOMIC DNA]</scope>
    <source>
        <strain evidence="3">28L</strain>
    </source>
</reference>